<feature type="transmembrane region" description="Helical" evidence="1">
    <location>
        <begin position="104"/>
        <end position="123"/>
    </location>
</feature>
<organism evidence="2 3">
    <name type="scientific">Pontibacter toksunensis</name>
    <dbReference type="NCBI Taxonomy" id="1332631"/>
    <lineage>
        <taxon>Bacteria</taxon>
        <taxon>Pseudomonadati</taxon>
        <taxon>Bacteroidota</taxon>
        <taxon>Cytophagia</taxon>
        <taxon>Cytophagales</taxon>
        <taxon>Hymenobacteraceae</taxon>
        <taxon>Pontibacter</taxon>
    </lineage>
</organism>
<sequence>MPFTFSHPAVVLPFKYFPDRWRSMTGLIIGSMAPDFEKFIRMSAHDSFSHTWRSIFYFNLPLSLVLAFLFHIVVRDVLIDHLPAYFQKRLIRFRGFDWVSHFRNHYLVIILSIIIGTLSHIAWDAFTHMDGRVVRWLPFLKAYLSVGEFRMKIFAFLQLSNSVLGLLVVLYAYYLLPVLPVKSQKVRTSEKLRYWISFTLVGCAIGILRYVFGHHLSYLINFIVVSISAGLLSLAITSSLFKQRSYLQH</sequence>
<dbReference type="Pfam" id="PF13803">
    <property type="entry name" value="DUF4184"/>
    <property type="match status" value="1"/>
</dbReference>
<comment type="caution">
    <text evidence="2">The sequence shown here is derived from an EMBL/GenBank/DDBJ whole genome shotgun (WGS) entry which is preliminary data.</text>
</comment>
<reference evidence="3" key="1">
    <citation type="journal article" date="2019" name="Int. J. Syst. Evol. Microbiol.">
        <title>The Global Catalogue of Microorganisms (GCM) 10K type strain sequencing project: providing services to taxonomists for standard genome sequencing and annotation.</title>
        <authorList>
            <consortium name="The Broad Institute Genomics Platform"/>
            <consortium name="The Broad Institute Genome Sequencing Center for Infectious Disease"/>
            <person name="Wu L."/>
            <person name="Ma J."/>
        </authorList>
    </citation>
    <scope>NUCLEOTIDE SEQUENCE [LARGE SCALE GENOMIC DNA]</scope>
    <source>
        <strain evidence="3">KCTC 23984</strain>
    </source>
</reference>
<feature type="transmembrane region" description="Helical" evidence="1">
    <location>
        <begin position="55"/>
        <end position="74"/>
    </location>
</feature>
<proteinExistence type="predicted"/>
<accession>A0ABW6BWF9</accession>
<keyword evidence="3" id="KW-1185">Reference proteome</keyword>
<evidence type="ECO:0000313" key="2">
    <source>
        <dbReference type="EMBL" id="MFD3001660.1"/>
    </source>
</evidence>
<feature type="transmembrane region" description="Helical" evidence="1">
    <location>
        <begin position="194"/>
        <end position="212"/>
    </location>
</feature>
<feature type="transmembrane region" description="Helical" evidence="1">
    <location>
        <begin position="153"/>
        <end position="174"/>
    </location>
</feature>
<gene>
    <name evidence="2" type="ORF">ACFS7Z_14910</name>
</gene>
<keyword evidence="1" id="KW-0812">Transmembrane</keyword>
<protein>
    <submittedName>
        <fullName evidence="2">DUF4184 family protein</fullName>
    </submittedName>
</protein>
<dbReference type="Proteomes" id="UP001597641">
    <property type="component" value="Unassembled WGS sequence"/>
</dbReference>
<dbReference type="InterPro" id="IPR025238">
    <property type="entry name" value="DUF4184"/>
</dbReference>
<evidence type="ECO:0000256" key="1">
    <source>
        <dbReference type="SAM" id="Phobius"/>
    </source>
</evidence>
<name>A0ABW6BWF9_9BACT</name>
<keyword evidence="1" id="KW-0472">Membrane</keyword>
<dbReference type="EMBL" id="JBHUOX010000011">
    <property type="protein sequence ID" value="MFD3001660.1"/>
    <property type="molecule type" value="Genomic_DNA"/>
</dbReference>
<evidence type="ECO:0000313" key="3">
    <source>
        <dbReference type="Proteomes" id="UP001597641"/>
    </source>
</evidence>
<feature type="transmembrane region" description="Helical" evidence="1">
    <location>
        <begin position="218"/>
        <end position="241"/>
    </location>
</feature>
<dbReference type="RefSeq" id="WP_377485982.1">
    <property type="nucleotide sequence ID" value="NZ_JBHUOX010000011.1"/>
</dbReference>
<keyword evidence="1" id="KW-1133">Transmembrane helix</keyword>